<gene>
    <name evidence="6" type="ORF">S03H2_16519</name>
</gene>
<dbReference type="AlphaFoldDB" id="X1G911"/>
<dbReference type="InterPro" id="IPR027417">
    <property type="entry name" value="P-loop_NTPase"/>
</dbReference>
<dbReference type="SUPFAM" id="SSF52540">
    <property type="entry name" value="P-loop containing nucleoside triphosphate hydrolases"/>
    <property type="match status" value="1"/>
</dbReference>
<proteinExistence type="predicted"/>
<feature type="non-terminal residue" evidence="6">
    <location>
        <position position="349"/>
    </location>
</feature>
<dbReference type="GO" id="GO:0005524">
    <property type="term" value="F:ATP binding"/>
    <property type="evidence" value="ECO:0007669"/>
    <property type="project" value="UniProtKB-KW"/>
</dbReference>
<evidence type="ECO:0000313" key="6">
    <source>
        <dbReference type="EMBL" id="GAH41320.1"/>
    </source>
</evidence>
<dbReference type="Pfam" id="PF13361">
    <property type="entry name" value="UvrD_C"/>
    <property type="match status" value="1"/>
</dbReference>
<evidence type="ECO:0000256" key="1">
    <source>
        <dbReference type="ARBA" id="ARBA00022741"/>
    </source>
</evidence>
<dbReference type="InterPro" id="IPR014017">
    <property type="entry name" value="DNA_helicase_UvrD-like_C"/>
</dbReference>
<evidence type="ECO:0000256" key="4">
    <source>
        <dbReference type="ARBA" id="ARBA00022840"/>
    </source>
</evidence>
<sequence length="349" mass="40872">MSLLQFLDSPVDDLSFASFICGDIFIKAAESTGEKLSYDDILEFIFKRACDKSGKLDYLYVWFRKHSQFKDLWNSLFEELFNKVGYYPLYDLVSLIFRIFNIFDNFPAETGFLVRFLEAISSVESMGMNNIKDFIELICEDQEGSFLEVVLPDYINAVKVMTFHKAKGLGFPVVINMLYDSVDARKNMFFEKDGKSLMIYYIVKNFIEKSPKLKRLYSENKLDDTIQNLNLLYVANTRAKKELYNVVIKKEKQNRSTMQEKPNPLDLFEDYEKGEKEKQEKKSSEAQPTLISLPGKIEMKFTREEDKNWSIARLMEIRKGEFFHEILAEITFISDDMENIVNKIVKKIC</sequence>
<keyword evidence="4" id="KW-0067">ATP-binding</keyword>
<dbReference type="GO" id="GO:0000725">
    <property type="term" value="P:recombinational repair"/>
    <property type="evidence" value="ECO:0007669"/>
    <property type="project" value="TreeGrafter"/>
</dbReference>
<name>X1G911_9ZZZZ</name>
<evidence type="ECO:0000256" key="3">
    <source>
        <dbReference type="ARBA" id="ARBA00022806"/>
    </source>
</evidence>
<dbReference type="PANTHER" id="PTHR11070">
    <property type="entry name" value="UVRD / RECB / PCRA DNA HELICASE FAMILY MEMBER"/>
    <property type="match status" value="1"/>
</dbReference>
<dbReference type="GO" id="GO:0043138">
    <property type="term" value="F:3'-5' DNA helicase activity"/>
    <property type="evidence" value="ECO:0007669"/>
    <property type="project" value="TreeGrafter"/>
</dbReference>
<keyword evidence="1" id="KW-0547">Nucleotide-binding</keyword>
<dbReference type="EMBL" id="BARU01008442">
    <property type="protein sequence ID" value="GAH41320.1"/>
    <property type="molecule type" value="Genomic_DNA"/>
</dbReference>
<dbReference type="GO" id="GO:0005829">
    <property type="term" value="C:cytosol"/>
    <property type="evidence" value="ECO:0007669"/>
    <property type="project" value="TreeGrafter"/>
</dbReference>
<accession>X1G911</accession>
<reference evidence="6" key="1">
    <citation type="journal article" date="2014" name="Front. Microbiol.">
        <title>High frequency of phylogenetically diverse reductive dehalogenase-homologous genes in deep subseafloor sedimentary metagenomes.</title>
        <authorList>
            <person name="Kawai M."/>
            <person name="Futagami T."/>
            <person name="Toyoda A."/>
            <person name="Takaki Y."/>
            <person name="Nishi S."/>
            <person name="Hori S."/>
            <person name="Arai W."/>
            <person name="Tsubouchi T."/>
            <person name="Morono Y."/>
            <person name="Uchiyama I."/>
            <person name="Ito T."/>
            <person name="Fujiyama A."/>
            <person name="Inagaki F."/>
            <person name="Takami H."/>
        </authorList>
    </citation>
    <scope>NUCLEOTIDE SEQUENCE</scope>
    <source>
        <strain evidence="6">Expedition CK06-06</strain>
    </source>
</reference>
<protein>
    <recommendedName>
        <fullName evidence="5">UvrD-like helicase C-terminal domain-containing protein</fullName>
    </recommendedName>
</protein>
<comment type="caution">
    <text evidence="6">The sequence shown here is derived from an EMBL/GenBank/DDBJ whole genome shotgun (WGS) entry which is preliminary data.</text>
</comment>
<evidence type="ECO:0000259" key="5">
    <source>
        <dbReference type="Pfam" id="PF13361"/>
    </source>
</evidence>
<keyword evidence="2" id="KW-0378">Hydrolase</keyword>
<dbReference type="GO" id="GO:0003677">
    <property type="term" value="F:DNA binding"/>
    <property type="evidence" value="ECO:0007669"/>
    <property type="project" value="InterPro"/>
</dbReference>
<keyword evidence="3" id="KW-0347">Helicase</keyword>
<evidence type="ECO:0000256" key="2">
    <source>
        <dbReference type="ARBA" id="ARBA00022801"/>
    </source>
</evidence>
<dbReference type="GO" id="GO:0016787">
    <property type="term" value="F:hydrolase activity"/>
    <property type="evidence" value="ECO:0007669"/>
    <property type="project" value="UniProtKB-KW"/>
</dbReference>
<dbReference type="GO" id="GO:0033202">
    <property type="term" value="C:DNA helicase complex"/>
    <property type="evidence" value="ECO:0007669"/>
    <property type="project" value="TreeGrafter"/>
</dbReference>
<dbReference type="Gene3D" id="3.40.50.300">
    <property type="entry name" value="P-loop containing nucleotide triphosphate hydrolases"/>
    <property type="match status" value="1"/>
</dbReference>
<dbReference type="PANTHER" id="PTHR11070:SF2">
    <property type="entry name" value="ATP-DEPENDENT DNA HELICASE SRS2"/>
    <property type="match status" value="1"/>
</dbReference>
<dbReference type="InterPro" id="IPR000212">
    <property type="entry name" value="DNA_helicase_UvrD/REP"/>
</dbReference>
<organism evidence="6">
    <name type="scientific">marine sediment metagenome</name>
    <dbReference type="NCBI Taxonomy" id="412755"/>
    <lineage>
        <taxon>unclassified sequences</taxon>
        <taxon>metagenomes</taxon>
        <taxon>ecological metagenomes</taxon>
    </lineage>
</organism>
<feature type="domain" description="UvrD-like helicase C-terminal" evidence="5">
    <location>
        <begin position="128"/>
        <end position="247"/>
    </location>
</feature>